<name>A0A382SS84_9ZZZZ</name>
<dbReference type="GO" id="GO:0050660">
    <property type="term" value="F:flavin adenine dinucleotide binding"/>
    <property type="evidence" value="ECO:0007669"/>
    <property type="project" value="InterPro"/>
</dbReference>
<reference evidence="2" key="1">
    <citation type="submission" date="2018-05" db="EMBL/GenBank/DDBJ databases">
        <authorList>
            <person name="Lanie J.A."/>
            <person name="Ng W.-L."/>
            <person name="Kazmierczak K.M."/>
            <person name="Andrzejewski T.M."/>
            <person name="Davidsen T.M."/>
            <person name="Wayne K.J."/>
            <person name="Tettelin H."/>
            <person name="Glass J.I."/>
            <person name="Rusch D."/>
            <person name="Podicherti R."/>
            <person name="Tsui H.-C.T."/>
            <person name="Winkler M.E."/>
        </authorList>
    </citation>
    <scope>NUCLEOTIDE SEQUENCE</scope>
</reference>
<dbReference type="EMBL" id="UINC01131171">
    <property type="protein sequence ID" value="SVD12716.1"/>
    <property type="molecule type" value="Genomic_DNA"/>
</dbReference>
<dbReference type="InterPro" id="IPR009100">
    <property type="entry name" value="AcylCoA_DH/oxidase_NM_dom_sf"/>
</dbReference>
<feature type="non-terminal residue" evidence="2">
    <location>
        <position position="83"/>
    </location>
</feature>
<dbReference type="InterPro" id="IPR037069">
    <property type="entry name" value="AcylCoA_DH/ox_N_sf"/>
</dbReference>
<accession>A0A382SS84</accession>
<gene>
    <name evidence="2" type="ORF">METZ01_LOCUS365570</name>
</gene>
<protein>
    <recommendedName>
        <fullName evidence="1">Acyl-CoA dehydrogenase/oxidase N-terminal domain-containing protein</fullName>
    </recommendedName>
</protein>
<dbReference type="Gene3D" id="1.10.540.10">
    <property type="entry name" value="Acyl-CoA dehydrogenase/oxidase, N-terminal domain"/>
    <property type="match status" value="1"/>
</dbReference>
<evidence type="ECO:0000313" key="2">
    <source>
        <dbReference type="EMBL" id="SVD12716.1"/>
    </source>
</evidence>
<dbReference type="GO" id="GO:0016627">
    <property type="term" value="F:oxidoreductase activity, acting on the CH-CH group of donors"/>
    <property type="evidence" value="ECO:0007669"/>
    <property type="project" value="InterPro"/>
</dbReference>
<dbReference type="InterPro" id="IPR013786">
    <property type="entry name" value="AcylCoA_DH/ox_N"/>
</dbReference>
<feature type="domain" description="Acyl-CoA dehydrogenase/oxidase N-terminal" evidence="1">
    <location>
        <begin position="6"/>
        <end position="81"/>
    </location>
</feature>
<sequence length="83" mass="9177">VDFTFSDEQRLLKDSVSRFIAENYGLEARRKLVSSEDGFSLQNWKTYAELGWLAVPFSEDSGGLGGGPVEVMVLMEAFGRGLV</sequence>
<feature type="non-terminal residue" evidence="2">
    <location>
        <position position="1"/>
    </location>
</feature>
<organism evidence="2">
    <name type="scientific">marine metagenome</name>
    <dbReference type="NCBI Taxonomy" id="408172"/>
    <lineage>
        <taxon>unclassified sequences</taxon>
        <taxon>metagenomes</taxon>
        <taxon>ecological metagenomes</taxon>
    </lineage>
</organism>
<evidence type="ECO:0000259" key="1">
    <source>
        <dbReference type="Pfam" id="PF02771"/>
    </source>
</evidence>
<dbReference type="Pfam" id="PF02771">
    <property type="entry name" value="Acyl-CoA_dh_N"/>
    <property type="match status" value="1"/>
</dbReference>
<proteinExistence type="predicted"/>
<dbReference type="AlphaFoldDB" id="A0A382SS84"/>
<dbReference type="SUPFAM" id="SSF56645">
    <property type="entry name" value="Acyl-CoA dehydrogenase NM domain-like"/>
    <property type="match status" value="1"/>
</dbReference>